<feature type="region of interest" description="Disordered" evidence="1">
    <location>
        <begin position="769"/>
        <end position="979"/>
    </location>
</feature>
<sequence>MTTLRAQAPPVNLKERIAALQQRGVSPGPRATSPSPAPVVSPSSAGLRDKIARFEKKGGIPVPRGSFGLGAPPLAENGPARRRGELYGNRIPGAVRASGGGPTTSRSVSPFESSRSFSLSALDTDEVDASAFDEPSSPTPTSPASPFLGPSVEHTGIPRPTPRGTSFATALDIARKAESSGEASFGRLEAHEASASPSPASRTLTISLEPLIGDELGEIEFQESPPAIIISSDESPHTPDLESHNDNSTTTSIPTTSSNTGMTSPPNPSEEEIEVVPPEVDQSGRQTSPLDAEVLEPVVAVMIEPPVPSASEDIKAKDEPISTPAEDEINPTSLDQTPPLQDALDTKKPLPQIPPPSPDAMSAAISSECLPIDLDSAEEVAVSEGALSEAIQANSPTTTDDASIIEAAIQVSENLVDPPPQGIEQSENSDISQKKARPEEIEILSPNQIQSPAGPLTLADAVFALGQTVANIQGLFPDQISPLATPPAYRSLHIDSEVDDGIRTHHREESLSRDQKKKPSVDLTIQVESPPDVAFSVPTVEETAPKPEENCEVLIFANNGSSVTITEIIPQTYDHPDTPEALLPTPDFDQHIFLTTPSTGGRPVSMIETPSPSHIAQAHRVTPLTSRGVPVFVPAVREPQDFGHFPPTPDREETEFGTASVHKQSHSFSHARTYVSHGQTDARTSTFKAVVHTKVTELPSSVSMPVIPQTPQMNRTKRSVYGDVPPSPGYGELAALLQEAALLEETLEKGELPDEAVRQEALEKKRLGEKVAAERAAAEEKRRARARSKSREKRDEPETRPKSSFSTMLRSKSYTQKDVLSSEAPVLSARDHARAKTVLYPHRPSHGSRQAHVSQKTLETHDEVPHVDSDPNQTSPKSRQYFAGLRRLASTSRPSIGSTTHPRHSASTSSEISSEDSASVVTPPDGGLDSAGSGHGVSWPSLSPKKSPGSVSGGVSRAASFAGKMWSRTRTKSTISTNS</sequence>
<feature type="compositionally biased region" description="Basic and acidic residues" evidence="1">
    <location>
        <begin position="792"/>
        <end position="801"/>
    </location>
</feature>
<reference evidence="2" key="1">
    <citation type="submission" date="2020-11" db="EMBL/GenBank/DDBJ databases">
        <authorList>
            <consortium name="DOE Joint Genome Institute"/>
            <person name="Ahrendt S."/>
            <person name="Riley R."/>
            <person name="Andreopoulos W."/>
            <person name="Labutti K."/>
            <person name="Pangilinan J."/>
            <person name="Ruiz-Duenas F.J."/>
            <person name="Barrasa J.M."/>
            <person name="Sanchez-Garcia M."/>
            <person name="Camarero S."/>
            <person name="Miyauchi S."/>
            <person name="Serrano A."/>
            <person name="Linde D."/>
            <person name="Babiker R."/>
            <person name="Drula E."/>
            <person name="Ayuso-Fernandez I."/>
            <person name="Pacheco R."/>
            <person name="Padilla G."/>
            <person name="Ferreira P."/>
            <person name="Barriuso J."/>
            <person name="Kellner H."/>
            <person name="Castanera R."/>
            <person name="Alfaro M."/>
            <person name="Ramirez L."/>
            <person name="Pisabarro A.G."/>
            <person name="Kuo A."/>
            <person name="Tritt A."/>
            <person name="Lipzen A."/>
            <person name="He G."/>
            <person name="Yan M."/>
            <person name="Ng V."/>
            <person name="Cullen D."/>
            <person name="Martin F."/>
            <person name="Rosso M.-N."/>
            <person name="Henrissat B."/>
            <person name="Hibbett D."/>
            <person name="Martinez A.T."/>
            <person name="Grigoriev I.V."/>
        </authorList>
    </citation>
    <scope>NUCLEOTIDE SEQUENCE</scope>
    <source>
        <strain evidence="2">CBS 247.69</strain>
    </source>
</reference>
<comment type="caution">
    <text evidence="2">The sequence shown here is derived from an EMBL/GenBank/DDBJ whole genome shotgun (WGS) entry which is preliminary data.</text>
</comment>
<proteinExistence type="predicted"/>
<feature type="compositionally biased region" description="Low complexity" evidence="1">
    <location>
        <begin position="105"/>
        <end position="120"/>
    </location>
</feature>
<protein>
    <submittedName>
        <fullName evidence="2">Uncharacterized protein</fullName>
    </submittedName>
</protein>
<gene>
    <name evidence="2" type="ORF">BDZ94DRAFT_705120</name>
</gene>
<feature type="region of interest" description="Disordered" evidence="1">
    <location>
        <begin position="215"/>
        <end position="288"/>
    </location>
</feature>
<feature type="compositionally biased region" description="Low complexity" evidence="1">
    <location>
        <begin position="248"/>
        <end position="260"/>
    </location>
</feature>
<dbReference type="OrthoDB" id="3237291at2759"/>
<feature type="compositionally biased region" description="Basic and acidic residues" evidence="1">
    <location>
        <begin position="47"/>
        <end position="58"/>
    </location>
</feature>
<feature type="compositionally biased region" description="Basic and acidic residues" evidence="1">
    <location>
        <begin position="858"/>
        <end position="869"/>
    </location>
</feature>
<evidence type="ECO:0000256" key="1">
    <source>
        <dbReference type="SAM" id="MobiDB-lite"/>
    </source>
</evidence>
<feature type="region of interest" description="Disordered" evidence="1">
    <location>
        <begin position="416"/>
        <end position="435"/>
    </location>
</feature>
<feature type="compositionally biased region" description="Low complexity" evidence="1">
    <location>
        <begin position="905"/>
        <end position="919"/>
    </location>
</feature>
<feature type="compositionally biased region" description="Polar residues" evidence="1">
    <location>
        <begin position="889"/>
        <end position="900"/>
    </location>
</feature>
<feature type="compositionally biased region" description="Basic and acidic residues" evidence="1">
    <location>
        <begin position="234"/>
        <end position="245"/>
    </location>
</feature>
<feature type="compositionally biased region" description="Low complexity" evidence="1">
    <location>
        <begin position="937"/>
        <end position="956"/>
    </location>
</feature>
<keyword evidence="3" id="KW-1185">Reference proteome</keyword>
<feature type="region of interest" description="Disordered" evidence="1">
    <location>
        <begin position="19"/>
        <end position="203"/>
    </location>
</feature>
<feature type="compositionally biased region" description="Polar residues" evidence="1">
    <location>
        <begin position="847"/>
        <end position="857"/>
    </location>
</feature>
<feature type="compositionally biased region" description="Polar residues" evidence="1">
    <location>
        <begin position="330"/>
        <end position="339"/>
    </location>
</feature>
<dbReference type="Proteomes" id="UP000807353">
    <property type="component" value="Unassembled WGS sequence"/>
</dbReference>
<name>A0A9P5Y7S2_9AGAR</name>
<dbReference type="EMBL" id="MU150269">
    <property type="protein sequence ID" value="KAF9462725.1"/>
    <property type="molecule type" value="Genomic_DNA"/>
</dbReference>
<evidence type="ECO:0000313" key="3">
    <source>
        <dbReference type="Proteomes" id="UP000807353"/>
    </source>
</evidence>
<accession>A0A9P5Y7S2</accession>
<feature type="region of interest" description="Disordered" evidence="1">
    <location>
        <begin position="309"/>
        <end position="363"/>
    </location>
</feature>
<feature type="compositionally biased region" description="Basic and acidic residues" evidence="1">
    <location>
        <begin position="769"/>
        <end position="782"/>
    </location>
</feature>
<evidence type="ECO:0000313" key="2">
    <source>
        <dbReference type="EMBL" id="KAF9462725.1"/>
    </source>
</evidence>
<feature type="compositionally biased region" description="Polar residues" evidence="1">
    <location>
        <begin position="802"/>
        <end position="819"/>
    </location>
</feature>
<dbReference type="AlphaFoldDB" id="A0A9P5Y7S2"/>
<organism evidence="2 3">
    <name type="scientific">Collybia nuda</name>
    <dbReference type="NCBI Taxonomy" id="64659"/>
    <lineage>
        <taxon>Eukaryota</taxon>
        <taxon>Fungi</taxon>
        <taxon>Dikarya</taxon>
        <taxon>Basidiomycota</taxon>
        <taxon>Agaricomycotina</taxon>
        <taxon>Agaricomycetes</taxon>
        <taxon>Agaricomycetidae</taxon>
        <taxon>Agaricales</taxon>
        <taxon>Tricholomatineae</taxon>
        <taxon>Clitocybaceae</taxon>
        <taxon>Collybia</taxon>
    </lineage>
</organism>